<evidence type="ECO:0000313" key="1">
    <source>
        <dbReference type="Proteomes" id="UP001652620"/>
    </source>
</evidence>
<accession>A0A8N4L4J8</accession>
<dbReference type="OrthoDB" id="8032356at2759"/>
<dbReference type="GeneID" id="105232874"/>
<dbReference type="AlphaFoldDB" id="A0A8N4L4J8"/>
<gene>
    <name evidence="2" type="primary">LOC105232874</name>
</gene>
<evidence type="ECO:0000313" key="2">
    <source>
        <dbReference type="RefSeq" id="XP_029409097.1"/>
    </source>
</evidence>
<dbReference type="Proteomes" id="UP001652620">
    <property type="component" value="Chromosome 3"/>
</dbReference>
<reference evidence="2" key="1">
    <citation type="submission" date="2025-08" db="UniProtKB">
        <authorList>
            <consortium name="RefSeq"/>
        </authorList>
    </citation>
    <scope>IDENTIFICATION</scope>
    <source>
        <tissue evidence="2">Adult</tissue>
    </source>
</reference>
<keyword evidence="1" id="KW-1185">Reference proteome</keyword>
<name>A0A8N4L4J8_BACDO</name>
<dbReference type="RefSeq" id="XP_029409097.1">
    <property type="nucleotide sequence ID" value="XM_029553237.2"/>
</dbReference>
<organism evidence="1 2">
    <name type="scientific">Bactrocera dorsalis</name>
    <name type="common">Oriental fruit fly</name>
    <name type="synonym">Dacus dorsalis</name>
    <dbReference type="NCBI Taxonomy" id="27457"/>
    <lineage>
        <taxon>Eukaryota</taxon>
        <taxon>Metazoa</taxon>
        <taxon>Ecdysozoa</taxon>
        <taxon>Arthropoda</taxon>
        <taxon>Hexapoda</taxon>
        <taxon>Insecta</taxon>
        <taxon>Pterygota</taxon>
        <taxon>Neoptera</taxon>
        <taxon>Endopterygota</taxon>
        <taxon>Diptera</taxon>
        <taxon>Brachycera</taxon>
        <taxon>Muscomorpha</taxon>
        <taxon>Tephritoidea</taxon>
        <taxon>Tephritidae</taxon>
        <taxon>Bactrocera</taxon>
        <taxon>Bactrocera</taxon>
    </lineage>
</organism>
<dbReference type="OMA" id="KFLHACK"/>
<sequence length="783" mass="91577">MDNIKSTDITYSQLSSLDVEFISKNISKEYAFSIISKAIECSDITAGDVLNLWVKKLQKIYSYEHFCRTDWGILTLCCQNYFEKMALEMTCVVDDKTYNQLSCWLKESSEFLKSIHISDQKFNVTGMCVFFDTILDLTQKSCQFFEMNGKKSDLTSQIGWINFLHNISHKLLWDCLEIHGQISDTEYCAIFHYIKALCTGVANDKFIEIKIKIEAWKFVAKFTLKYGAYGKHYNEQLEEKLPIRILLRQAENSLLMIYKKELGEDDKYVDQYLRITAFYLEILYRITTVYKPSEFPEFKMFFEVLLLSMSFNEYFRPPSFLRGSSIFTCIEKHVFPGLSNILLLLYKNYEFQKLIANHIGGSDYCYEFIVTYIRCCITNKEDDYFERSAELNFEIFKRLFQRPDIFVNSVRFDEIMDMYATLVLLDSSGTLLSNMQQYVIKGNSALSFACTDVLILVSSCKERRAYELKDGLQLWVETNNRFAQFSSNYRRLNVERLIEHYITLCSGLDLEENIEHQFHHSINLQNNYSIFHCINNGSNTLDMKMLSSKAISKLSRLIEIFDRNAMSLKDYYKLVSHMYKLVKYKAEVPNCLQQKIAELLTNCGAKPSFQRLMSAGLLLMANNHTNEETELKIITFIEKNFQNGMYFPMLSFWLIIQCFRKQKANSIVRNIAEAIYNQVEIPDIIQVSTFEKVPKSSVNCAADFEFYANIENNVESAIRPTHVLRKRPRNDITFDGNEIGDTIQNIKQLLQKITMFSQKLTENDYAKLNKLCKDIKVITDRHY</sequence>
<proteinExistence type="predicted"/>
<protein>
    <submittedName>
        <fullName evidence="2">Uncharacterized protein LOC105232874 isoform X1</fullName>
    </submittedName>
</protein>